<sequence>MADNAVSSDQTVHDCEIYISKHDIQHILRDCVVQLCLKKPTNPIEFLANYFDKLSNKKSSMRQQQTTSSSSTEYHHQVSNGENDDNNDLNEPPTIPHQNQLTTNASVKTRERRGAVSAEPYKEEDATSYVKTVIPKDYATMQALSKAIQTNLLFSHLDDNEKSDIFDAMQPFNYKADDTIIQQGEEGDFFYIIDLGEVEVYVNNKCVTAISDGGSFGELALIYGTPRAATIKAKTDCKLWAIDRKTYRRILMGSTIKKRKMYEEFLSKVKILHELDQWERLTVADALETVQFNDNDTIVTQGEKGNDFFIIVEGTAIVYQKPSDDEAAVEVSKLGPSDYFGEIALLFDRPRAATVKAKGPLKCVKLDRGRFERVLGPISDILKRNVAQYNSFINLAV</sequence>
<feature type="compositionally biased region" description="Basic and acidic residues" evidence="9">
    <location>
        <begin position="108"/>
        <end position="120"/>
    </location>
</feature>
<dbReference type="InterPro" id="IPR050503">
    <property type="entry name" value="cAMP-dep_PK_reg_su-like"/>
</dbReference>
<dbReference type="PIRSF" id="PIRSF000548">
    <property type="entry name" value="PK_regulatory"/>
    <property type="match status" value="1"/>
</dbReference>
<dbReference type="InterPro" id="IPR018488">
    <property type="entry name" value="cNMP-bd_CS"/>
</dbReference>
<dbReference type="GO" id="GO:0004862">
    <property type="term" value="F:cAMP-dependent protein kinase inhibitor activity"/>
    <property type="evidence" value="ECO:0007669"/>
    <property type="project" value="TreeGrafter"/>
</dbReference>
<dbReference type="InterPro" id="IPR000595">
    <property type="entry name" value="cNMP-bd_dom"/>
</dbReference>
<keyword evidence="7 8" id="KW-0114">cAMP</keyword>
<dbReference type="InterPro" id="IPR003117">
    <property type="entry name" value="cAMP_dep_PK_reg_su_I/II_a/b"/>
</dbReference>
<keyword evidence="3" id="KW-0597">Phosphoprotein</keyword>
<keyword evidence="5" id="KW-0677">Repeat</keyword>
<dbReference type="Proteomes" id="UP000663860">
    <property type="component" value="Unassembled WGS sequence"/>
</dbReference>
<dbReference type="GO" id="GO:0034236">
    <property type="term" value="F:protein kinase A catalytic subunit binding"/>
    <property type="evidence" value="ECO:0007669"/>
    <property type="project" value="TreeGrafter"/>
</dbReference>
<dbReference type="InterPro" id="IPR014710">
    <property type="entry name" value="RmlC-like_jellyroll"/>
</dbReference>
<dbReference type="OrthoDB" id="417078at2759"/>
<evidence type="ECO:0000313" key="11">
    <source>
        <dbReference type="EMBL" id="CAF0722610.1"/>
    </source>
</evidence>
<feature type="domain" description="Cyclic nucleotide-binding" evidence="10">
    <location>
        <begin position="153"/>
        <end position="268"/>
    </location>
</feature>
<evidence type="ECO:0000256" key="3">
    <source>
        <dbReference type="ARBA" id="ARBA00022553"/>
    </source>
</evidence>
<feature type="binding site" evidence="8">
    <location>
        <position position="227"/>
    </location>
    <ligand>
        <name>3',5'-cyclic AMP</name>
        <dbReference type="ChEBI" id="CHEBI:58165"/>
        <label>1</label>
    </ligand>
</feature>
<dbReference type="SUPFAM" id="SSF47391">
    <property type="entry name" value="Dimerization-anchoring domain of cAMP-dependent PK regulatory subunit"/>
    <property type="match status" value="1"/>
</dbReference>
<dbReference type="InterPro" id="IPR018490">
    <property type="entry name" value="cNMP-bd_dom_sf"/>
</dbReference>
<protein>
    <recommendedName>
        <fullName evidence="2">cAMP-dependent protein kinase regulatory subunit</fullName>
    </recommendedName>
</protein>
<dbReference type="Proteomes" id="UP000663891">
    <property type="component" value="Unassembled WGS sequence"/>
</dbReference>
<keyword evidence="6 8" id="KW-0547">Nucleotide-binding</keyword>
<dbReference type="InterPro" id="IPR012198">
    <property type="entry name" value="cAMP_dep_PK_reg_su"/>
</dbReference>
<dbReference type="GO" id="GO:0005952">
    <property type="term" value="C:cAMP-dependent protein kinase complex"/>
    <property type="evidence" value="ECO:0007669"/>
    <property type="project" value="InterPro"/>
</dbReference>
<evidence type="ECO:0000256" key="7">
    <source>
        <dbReference type="ARBA" id="ARBA00023149"/>
    </source>
</evidence>
<dbReference type="GO" id="GO:0005829">
    <property type="term" value="C:cytosol"/>
    <property type="evidence" value="ECO:0007669"/>
    <property type="project" value="TreeGrafter"/>
</dbReference>
<dbReference type="PRINTS" id="PR00103">
    <property type="entry name" value="CAMPKINASE"/>
</dbReference>
<dbReference type="SMART" id="SM00100">
    <property type="entry name" value="cNMP"/>
    <property type="match status" value="2"/>
</dbReference>
<dbReference type="PROSITE" id="PS50042">
    <property type="entry name" value="CNMP_BINDING_3"/>
    <property type="match status" value="2"/>
</dbReference>
<dbReference type="AlphaFoldDB" id="A0A813MUJ6"/>
<comment type="similarity">
    <text evidence="1">Belongs to the cAMP-dependent kinase regulatory chain family.</text>
</comment>
<comment type="caution">
    <text evidence="11">The sequence shown here is derived from an EMBL/GenBank/DDBJ whole genome shotgun (WGS) entry which is preliminary data.</text>
</comment>
<reference evidence="11" key="1">
    <citation type="submission" date="2021-02" db="EMBL/GenBank/DDBJ databases">
        <authorList>
            <person name="Nowell W R."/>
        </authorList>
    </citation>
    <scope>NUCLEOTIDE SEQUENCE</scope>
</reference>
<feature type="region of interest" description="Disordered" evidence="9">
    <location>
        <begin position="58"/>
        <end position="120"/>
    </location>
</feature>
<evidence type="ECO:0000313" key="12">
    <source>
        <dbReference type="EMBL" id="CAF0768128.1"/>
    </source>
</evidence>
<dbReference type="Pfam" id="PF02197">
    <property type="entry name" value="RIIa"/>
    <property type="match status" value="1"/>
</dbReference>
<gene>
    <name evidence="11" type="ORF">IZO911_LOCUS2067</name>
    <name evidence="13" type="ORF">OKA104_LOCUS10495</name>
    <name evidence="12" type="ORF">VCS650_LOCUS2207</name>
</gene>
<dbReference type="Proteomes" id="UP000663881">
    <property type="component" value="Unassembled WGS sequence"/>
</dbReference>
<dbReference type="SMART" id="SM00394">
    <property type="entry name" value="RIIa"/>
    <property type="match status" value="1"/>
</dbReference>
<dbReference type="GO" id="GO:0030552">
    <property type="term" value="F:cAMP binding"/>
    <property type="evidence" value="ECO:0007669"/>
    <property type="project" value="UniProtKB-KW"/>
</dbReference>
<dbReference type="PANTHER" id="PTHR11635:SF152">
    <property type="entry name" value="CAMP-DEPENDENT PROTEIN KINASE TYPE I REGULATORY SUBUNIT-RELATED"/>
    <property type="match status" value="1"/>
</dbReference>
<evidence type="ECO:0000259" key="10">
    <source>
        <dbReference type="PROSITE" id="PS50042"/>
    </source>
</evidence>
<evidence type="ECO:0000256" key="8">
    <source>
        <dbReference type="PIRSR" id="PIRSR000548-1"/>
    </source>
</evidence>
<feature type="binding site" evidence="8">
    <location>
        <position position="218"/>
    </location>
    <ligand>
        <name>3',5'-cyclic AMP</name>
        <dbReference type="ChEBI" id="CHEBI:58165"/>
        <label>1</label>
    </ligand>
</feature>
<evidence type="ECO:0000256" key="2">
    <source>
        <dbReference type="ARBA" id="ARBA00020355"/>
    </source>
</evidence>
<organism evidence="11 14">
    <name type="scientific">Adineta steineri</name>
    <dbReference type="NCBI Taxonomy" id="433720"/>
    <lineage>
        <taxon>Eukaryota</taxon>
        <taxon>Metazoa</taxon>
        <taxon>Spiralia</taxon>
        <taxon>Gnathifera</taxon>
        <taxon>Rotifera</taxon>
        <taxon>Eurotatoria</taxon>
        <taxon>Bdelloidea</taxon>
        <taxon>Adinetida</taxon>
        <taxon>Adinetidae</taxon>
        <taxon>Adineta</taxon>
    </lineage>
</organism>
<dbReference type="GO" id="GO:0010628">
    <property type="term" value="P:positive regulation of gene expression"/>
    <property type="evidence" value="ECO:0007669"/>
    <property type="project" value="UniProtKB-ARBA"/>
</dbReference>
<name>A0A813MUJ6_9BILA</name>
<feature type="domain" description="Cyclic nucleotide-binding" evidence="10">
    <location>
        <begin position="271"/>
        <end position="392"/>
    </location>
</feature>
<dbReference type="PROSITE" id="PS00888">
    <property type="entry name" value="CNMP_BINDING_1"/>
    <property type="match status" value="2"/>
</dbReference>
<feature type="binding site" evidence="8">
    <location>
        <position position="342"/>
    </location>
    <ligand>
        <name>3',5'-cyclic AMP</name>
        <dbReference type="ChEBI" id="CHEBI:58165"/>
        <label>2</label>
    </ligand>
</feature>
<dbReference type="CDD" id="cd00038">
    <property type="entry name" value="CAP_ED"/>
    <property type="match status" value="2"/>
</dbReference>
<feature type="compositionally biased region" description="Polar residues" evidence="9">
    <location>
        <begin position="96"/>
        <end position="107"/>
    </location>
</feature>
<dbReference type="PROSITE" id="PS00889">
    <property type="entry name" value="CNMP_BINDING_2"/>
    <property type="match status" value="2"/>
</dbReference>
<evidence type="ECO:0000256" key="1">
    <source>
        <dbReference type="ARBA" id="ARBA00005753"/>
    </source>
</evidence>
<dbReference type="EMBL" id="CAJNON010000011">
    <property type="protein sequence ID" value="CAF0768128.1"/>
    <property type="molecule type" value="Genomic_DNA"/>
</dbReference>
<dbReference type="FunFam" id="2.60.120.10:FF:000006">
    <property type="entry name" value="cAMP-dependent protein kinase type I-alpha regulatory subunit"/>
    <property type="match status" value="1"/>
</dbReference>
<evidence type="ECO:0000256" key="4">
    <source>
        <dbReference type="ARBA" id="ARBA00022566"/>
    </source>
</evidence>
<dbReference type="EMBL" id="CAJNOE010000010">
    <property type="protein sequence ID" value="CAF0722610.1"/>
    <property type="molecule type" value="Genomic_DNA"/>
</dbReference>
<dbReference type="GO" id="GO:0045595">
    <property type="term" value="P:regulation of cell differentiation"/>
    <property type="evidence" value="ECO:0007669"/>
    <property type="project" value="UniProtKB-ARBA"/>
</dbReference>
<evidence type="ECO:0000256" key="5">
    <source>
        <dbReference type="ARBA" id="ARBA00022737"/>
    </source>
</evidence>
<accession>A0A813MUJ6</accession>
<dbReference type="Gene3D" id="2.60.120.10">
    <property type="entry name" value="Jelly Rolls"/>
    <property type="match status" value="2"/>
</dbReference>
<evidence type="ECO:0000256" key="6">
    <source>
        <dbReference type="ARBA" id="ARBA00022741"/>
    </source>
</evidence>
<dbReference type="SUPFAM" id="SSF51206">
    <property type="entry name" value="cAMP-binding domain-like"/>
    <property type="match status" value="2"/>
</dbReference>
<dbReference type="Pfam" id="PF00027">
    <property type="entry name" value="cNMP_binding"/>
    <property type="match status" value="2"/>
</dbReference>
<feature type="binding site" evidence="8">
    <location>
        <position position="351"/>
    </location>
    <ligand>
        <name>3',5'-cyclic AMP</name>
        <dbReference type="ChEBI" id="CHEBI:58165"/>
        <label>2</label>
    </ligand>
</feature>
<dbReference type="EMBL" id="CAJOAY010000467">
    <property type="protein sequence ID" value="CAF3671899.1"/>
    <property type="molecule type" value="Genomic_DNA"/>
</dbReference>
<evidence type="ECO:0000313" key="13">
    <source>
        <dbReference type="EMBL" id="CAF3671899.1"/>
    </source>
</evidence>
<feature type="compositionally biased region" description="Low complexity" evidence="9">
    <location>
        <begin position="61"/>
        <end position="72"/>
    </location>
</feature>
<dbReference type="CDD" id="cd12097">
    <property type="entry name" value="DD_RI_PKA"/>
    <property type="match status" value="1"/>
</dbReference>
<dbReference type="Gene3D" id="1.20.890.10">
    <property type="entry name" value="cAMP-dependent protein kinase regulatory subunit, dimerization-anchoring domain"/>
    <property type="match status" value="1"/>
</dbReference>
<evidence type="ECO:0000256" key="9">
    <source>
        <dbReference type="SAM" id="MobiDB-lite"/>
    </source>
</evidence>
<evidence type="ECO:0000313" key="14">
    <source>
        <dbReference type="Proteomes" id="UP000663860"/>
    </source>
</evidence>
<keyword evidence="4 8" id="KW-0116">cAMP-binding</keyword>
<proteinExistence type="inferred from homology"/>
<dbReference type="PANTHER" id="PTHR11635">
    <property type="entry name" value="CAMP-DEPENDENT PROTEIN KINASE REGULATORY CHAIN"/>
    <property type="match status" value="1"/>
</dbReference>
<dbReference type="FunFam" id="2.60.120.10:FF:000120">
    <property type="entry name" value="cAMP-dependent protein kinase regulatory subunit"/>
    <property type="match status" value="1"/>
</dbReference>